<protein>
    <recommendedName>
        <fullName evidence="1">DUF4326 domain-containing protein</fullName>
    </recommendedName>
</protein>
<geneLocation type="plasmid" evidence="2">
    <name>p2-AD2</name>
</geneLocation>
<dbReference type="RefSeq" id="WP_099780975.1">
    <property type="nucleotide sequence ID" value="NZ_CP025187.1"/>
</dbReference>
<dbReference type="Pfam" id="PF14216">
    <property type="entry name" value="DUF4326"/>
    <property type="match status" value="1"/>
</dbReference>
<keyword evidence="2" id="KW-0614">Plasmid</keyword>
<evidence type="ECO:0000313" key="2">
    <source>
        <dbReference type="EMBL" id="AWV20196.1"/>
    </source>
</evidence>
<sequence length="129" mass="14395">MRTTVHSLRNETMRPGDVRIDRRTEFGNEFVLGRDGTRPEVIAAFEAAERARLADPVHGAARRAKVRAMYGRRLFCWCHPLACHGDVYAKLAAELMAAGEAGEAEPNVRAPDIEYIWRSGKRATTKSGK</sequence>
<evidence type="ECO:0000259" key="1">
    <source>
        <dbReference type="Pfam" id="PF14216"/>
    </source>
</evidence>
<dbReference type="InterPro" id="IPR025475">
    <property type="entry name" value="DUF4326"/>
</dbReference>
<name>A0A4Y1MQE3_9PROT</name>
<proteinExistence type="predicted"/>
<organism evidence="2">
    <name type="scientific">Roseomonas mucosa</name>
    <dbReference type="NCBI Taxonomy" id="207340"/>
    <lineage>
        <taxon>Bacteria</taxon>
        <taxon>Pseudomonadati</taxon>
        <taxon>Pseudomonadota</taxon>
        <taxon>Alphaproteobacteria</taxon>
        <taxon>Acetobacterales</taxon>
        <taxon>Roseomonadaceae</taxon>
        <taxon>Roseomonas</taxon>
    </lineage>
</organism>
<dbReference type="AlphaFoldDB" id="A0A4Y1MQE3"/>
<accession>A0A4Y1MQE3</accession>
<feature type="domain" description="DUF4326" evidence="1">
    <location>
        <begin position="9"/>
        <end position="88"/>
    </location>
</feature>
<gene>
    <name evidence="2" type="ORF">RADP37_05109</name>
</gene>
<reference evidence="2" key="1">
    <citation type="submission" date="2017-12" db="EMBL/GenBank/DDBJ databases">
        <authorList>
            <person name="Martens C."/>
            <person name="Dahlstrom E."/>
            <person name="Barbian K."/>
            <person name="Sykora L."/>
            <person name="Ricklefs S."/>
            <person name="Bruno D."/>
            <person name="Anzick I."/>
            <person name="Myles I."/>
            <person name="Datta S.K."/>
        </authorList>
    </citation>
    <scope>NUCLEOTIDE SEQUENCE</scope>
    <source>
        <strain evidence="2">AD2</strain>
        <plasmid evidence="2">p2-AD2</plasmid>
    </source>
</reference>
<dbReference type="EMBL" id="CP025187">
    <property type="protein sequence ID" value="AWV20196.1"/>
    <property type="molecule type" value="Genomic_DNA"/>
</dbReference>